<feature type="compositionally biased region" description="Basic and acidic residues" evidence="1">
    <location>
        <begin position="1"/>
        <end position="10"/>
    </location>
</feature>
<comment type="caution">
    <text evidence="2">The sequence shown here is derived from an EMBL/GenBank/DDBJ whole genome shotgun (WGS) entry which is preliminary data.</text>
</comment>
<protein>
    <submittedName>
        <fullName evidence="2">Uncharacterized protein</fullName>
    </submittedName>
</protein>
<reference evidence="2 3" key="1">
    <citation type="submission" date="2023-09" db="EMBL/GenBank/DDBJ databases">
        <title>Genomes of two closely related lineages of the louse Polyplax serrata with different host specificities.</title>
        <authorList>
            <person name="Martinu J."/>
            <person name="Tarabai H."/>
            <person name="Stefka J."/>
            <person name="Hypsa V."/>
        </authorList>
    </citation>
    <scope>NUCLEOTIDE SEQUENCE [LARGE SCALE GENOMIC DNA]</scope>
    <source>
        <strain evidence="2">98ZLc_SE</strain>
    </source>
</reference>
<evidence type="ECO:0000313" key="3">
    <source>
        <dbReference type="Proteomes" id="UP001359485"/>
    </source>
</evidence>
<evidence type="ECO:0000256" key="1">
    <source>
        <dbReference type="SAM" id="MobiDB-lite"/>
    </source>
</evidence>
<dbReference type="Proteomes" id="UP001359485">
    <property type="component" value="Unassembled WGS sequence"/>
</dbReference>
<dbReference type="EMBL" id="JAWJWF010000053">
    <property type="protein sequence ID" value="KAK6616998.1"/>
    <property type="molecule type" value="Genomic_DNA"/>
</dbReference>
<name>A0ABR1ADB2_POLSC</name>
<keyword evidence="3" id="KW-1185">Reference proteome</keyword>
<feature type="region of interest" description="Disordered" evidence="1">
    <location>
        <begin position="1"/>
        <end position="25"/>
    </location>
</feature>
<evidence type="ECO:0000313" key="2">
    <source>
        <dbReference type="EMBL" id="KAK6616998.1"/>
    </source>
</evidence>
<accession>A0ABR1ADB2</accession>
<sequence>MDRRHQKELDVPAPSPPPRGFWANPIHMKRTGEISGLQNEGETSRIGLIMKIIKILEDQGPSKMEKKICYAKTSDTNNIEKWD</sequence>
<organism evidence="2 3">
    <name type="scientific">Polyplax serrata</name>
    <name type="common">Common mouse louse</name>
    <dbReference type="NCBI Taxonomy" id="468196"/>
    <lineage>
        <taxon>Eukaryota</taxon>
        <taxon>Metazoa</taxon>
        <taxon>Ecdysozoa</taxon>
        <taxon>Arthropoda</taxon>
        <taxon>Hexapoda</taxon>
        <taxon>Insecta</taxon>
        <taxon>Pterygota</taxon>
        <taxon>Neoptera</taxon>
        <taxon>Paraneoptera</taxon>
        <taxon>Psocodea</taxon>
        <taxon>Troctomorpha</taxon>
        <taxon>Phthiraptera</taxon>
        <taxon>Anoplura</taxon>
        <taxon>Polyplacidae</taxon>
        <taxon>Polyplax</taxon>
    </lineage>
</organism>
<proteinExistence type="predicted"/>
<gene>
    <name evidence="2" type="ORF">RUM44_005355</name>
</gene>